<dbReference type="Proteomes" id="UP000326939">
    <property type="component" value="Chromosome 11"/>
</dbReference>
<accession>A0A5N5KX14</accession>
<name>A0A5N5KX14_9ROSI</name>
<reference evidence="2" key="1">
    <citation type="journal article" date="2019" name="Gigascience">
        <title>De novo genome assembly of the endangered Acer yangbiense, a plant species with extremely small populations endemic to Yunnan Province, China.</title>
        <authorList>
            <person name="Yang J."/>
            <person name="Wariss H.M."/>
            <person name="Tao L."/>
            <person name="Zhang R."/>
            <person name="Yun Q."/>
            <person name="Hollingsworth P."/>
            <person name="Dao Z."/>
            <person name="Luo G."/>
            <person name="Guo H."/>
            <person name="Ma Y."/>
            <person name="Sun W."/>
        </authorList>
    </citation>
    <scope>NUCLEOTIDE SEQUENCE [LARGE SCALE GENOMIC DNA]</scope>
    <source>
        <strain evidence="2">cv. br00</strain>
    </source>
</reference>
<comment type="caution">
    <text evidence="1">The sequence shown here is derived from an EMBL/GenBank/DDBJ whole genome shotgun (WGS) entry which is preliminary data.</text>
</comment>
<sequence>MIKVSSRKPHLKDLKLVIQSTTLHVAVNGSKAHLPWRLIAGGDKSTSEVNMGCYSAVIAGVIIKLGQLGKFTWKTNDLELNLR</sequence>
<proteinExistence type="predicted"/>
<organism evidence="1 2">
    <name type="scientific">Salix brachista</name>
    <dbReference type="NCBI Taxonomy" id="2182728"/>
    <lineage>
        <taxon>Eukaryota</taxon>
        <taxon>Viridiplantae</taxon>
        <taxon>Streptophyta</taxon>
        <taxon>Embryophyta</taxon>
        <taxon>Tracheophyta</taxon>
        <taxon>Spermatophyta</taxon>
        <taxon>Magnoliopsida</taxon>
        <taxon>eudicotyledons</taxon>
        <taxon>Gunneridae</taxon>
        <taxon>Pentapetalae</taxon>
        <taxon>rosids</taxon>
        <taxon>fabids</taxon>
        <taxon>Malpighiales</taxon>
        <taxon>Salicaceae</taxon>
        <taxon>Saliceae</taxon>
        <taxon>Salix</taxon>
    </lineage>
</organism>
<dbReference type="AlphaFoldDB" id="A0A5N5KX14"/>
<keyword evidence="2" id="KW-1185">Reference proteome</keyword>
<dbReference type="EMBL" id="VDCV01000011">
    <property type="protein sequence ID" value="KAB5534984.1"/>
    <property type="molecule type" value="Genomic_DNA"/>
</dbReference>
<evidence type="ECO:0000313" key="2">
    <source>
        <dbReference type="Proteomes" id="UP000326939"/>
    </source>
</evidence>
<gene>
    <name evidence="1" type="ORF">DKX38_018070</name>
</gene>
<evidence type="ECO:0000313" key="1">
    <source>
        <dbReference type="EMBL" id="KAB5534984.1"/>
    </source>
</evidence>
<protein>
    <submittedName>
        <fullName evidence="1">Uncharacterized protein</fullName>
    </submittedName>
</protein>